<dbReference type="AlphaFoldDB" id="A0AAU8LSL8"/>
<sequence length="160" mass="17899">MIICNATPLIAFARIQRLDILQQTVGELVIPEGVAKEIQGYRGGHYAEIILDDEPWITVQRVQAPTQVQLLLPILDQGEAEVITLALEQNADLVLIDELTGRKVAQSLQLQVIGTVGILIRAKQMEVITAVKPILEKMIQRGIRYSQRFVRSILHEIGEE</sequence>
<dbReference type="EMBL" id="CP159373">
    <property type="protein sequence ID" value="XCN71907.1"/>
    <property type="molecule type" value="Genomic_DNA"/>
</dbReference>
<accession>A0AAU8LSL8</accession>
<dbReference type="PANTHER" id="PTHR39550:SF1">
    <property type="entry name" value="SLL0658 PROTEIN"/>
    <property type="match status" value="1"/>
</dbReference>
<dbReference type="KEGG" id="eaj:Q3M24_16580"/>
<protein>
    <submittedName>
        <fullName evidence="1">DUF3368 domain-containing protein</fullName>
    </submittedName>
</protein>
<name>A0AAU8LSL8_9BACT</name>
<organism evidence="1">
    <name type="scientific">Candidatus Electrothrix aestuarii</name>
    <dbReference type="NCBI Taxonomy" id="3062594"/>
    <lineage>
        <taxon>Bacteria</taxon>
        <taxon>Pseudomonadati</taxon>
        <taxon>Thermodesulfobacteriota</taxon>
        <taxon>Desulfobulbia</taxon>
        <taxon>Desulfobulbales</taxon>
        <taxon>Desulfobulbaceae</taxon>
        <taxon>Candidatus Electrothrix</taxon>
    </lineage>
</organism>
<reference evidence="1" key="1">
    <citation type="journal article" date="2024" name="Syst. Appl. Microbiol.">
        <title>First single-strain enrichments of Electrothrix cable bacteria, description of E. aestuarii sp. nov. and E. rattekaaiensis sp. nov., and proposal of a cable bacteria taxonomy following the rules of the SeqCode.</title>
        <authorList>
            <person name="Plum-Jensen L.E."/>
            <person name="Schramm A."/>
            <person name="Marshall I.P.G."/>
        </authorList>
    </citation>
    <scope>NUCLEOTIDE SEQUENCE</scope>
    <source>
        <strain evidence="1">Rat1</strain>
    </source>
</reference>
<dbReference type="InterPro" id="IPR021799">
    <property type="entry name" value="PIN-like_prokaryotic"/>
</dbReference>
<gene>
    <name evidence="1" type="ORF">Q3M24_16580</name>
</gene>
<dbReference type="PANTHER" id="PTHR39550">
    <property type="entry name" value="SLL0658 PROTEIN"/>
    <property type="match status" value="1"/>
</dbReference>
<evidence type="ECO:0000313" key="1">
    <source>
        <dbReference type="EMBL" id="XCN71907.1"/>
    </source>
</evidence>
<dbReference type="Pfam" id="PF11848">
    <property type="entry name" value="DUF3368"/>
    <property type="match status" value="1"/>
</dbReference>
<reference evidence="1" key="2">
    <citation type="submission" date="2024-06" db="EMBL/GenBank/DDBJ databases">
        <authorList>
            <person name="Plum-Jensen L.E."/>
            <person name="Schramm A."/>
            <person name="Marshall I.P.G."/>
        </authorList>
    </citation>
    <scope>NUCLEOTIDE SEQUENCE</scope>
    <source>
        <strain evidence="1">Rat1</strain>
    </source>
</reference>
<proteinExistence type="predicted"/>